<evidence type="ECO:0000313" key="10">
    <source>
        <dbReference type="EMBL" id="KAE9014475.1"/>
    </source>
</evidence>
<dbReference type="Gene3D" id="1.10.730.10">
    <property type="entry name" value="Isoleucyl-tRNA Synthetase, Domain 1"/>
    <property type="match status" value="1"/>
</dbReference>
<dbReference type="Gene3D" id="3.90.740.10">
    <property type="entry name" value="Valyl/Leucyl/Isoleucyl-tRNA synthetase, editing domain"/>
    <property type="match status" value="1"/>
</dbReference>
<dbReference type="PROSITE" id="PS51257">
    <property type="entry name" value="PROKAR_LIPOPROTEIN"/>
    <property type="match status" value="1"/>
</dbReference>
<reference evidence="12 14" key="1">
    <citation type="submission" date="2018-09" db="EMBL/GenBank/DDBJ databases">
        <title>Genomic investigation of the strawberry pathogen Phytophthora fragariae indicates pathogenicity is determined by transcriptional variation in three key races.</title>
        <authorList>
            <person name="Adams T.M."/>
            <person name="Armitage A.D."/>
            <person name="Sobczyk M.K."/>
            <person name="Bates H.J."/>
            <person name="Dunwell J.M."/>
            <person name="Nellist C.F."/>
            <person name="Harrison R.J."/>
        </authorList>
    </citation>
    <scope>NUCLEOTIDE SEQUENCE [LARGE SCALE GENOMIC DNA]</scope>
    <source>
        <strain evidence="9 12">SCRP249</strain>
        <strain evidence="10 14">SCRP324</strain>
        <strain evidence="11 13">SCRP333</strain>
    </source>
</reference>
<evidence type="ECO:0000256" key="7">
    <source>
        <dbReference type="ARBA" id="ARBA00023146"/>
    </source>
</evidence>
<comment type="caution">
    <text evidence="10">The sequence shown here is derived from an EMBL/GenBank/DDBJ whole genome shotgun (WGS) entry which is preliminary data.</text>
</comment>
<evidence type="ECO:0000259" key="8">
    <source>
        <dbReference type="Pfam" id="PF13603"/>
    </source>
</evidence>
<dbReference type="GO" id="GO:0005524">
    <property type="term" value="F:ATP binding"/>
    <property type="evidence" value="ECO:0007669"/>
    <property type="project" value="UniProtKB-KW"/>
</dbReference>
<gene>
    <name evidence="9" type="ORF">PR001_g20277</name>
    <name evidence="10" type="ORF">PR002_g14208</name>
    <name evidence="11" type="ORF">PR003_g15764</name>
</gene>
<dbReference type="Proteomes" id="UP000434957">
    <property type="component" value="Unassembled WGS sequence"/>
</dbReference>
<comment type="similarity">
    <text evidence="1">Belongs to the class-I aminoacyl-tRNA synthetase family.</text>
</comment>
<dbReference type="Pfam" id="PF13603">
    <property type="entry name" value="tRNA-synt_1_2"/>
    <property type="match status" value="1"/>
</dbReference>
<dbReference type="Proteomes" id="UP000435112">
    <property type="component" value="Unassembled WGS sequence"/>
</dbReference>
<dbReference type="GO" id="GO:0005739">
    <property type="term" value="C:mitochondrion"/>
    <property type="evidence" value="ECO:0007669"/>
    <property type="project" value="TreeGrafter"/>
</dbReference>
<protein>
    <recommendedName>
        <fullName evidence="2">leucine--tRNA ligase</fullName>
        <ecNumber evidence="2">6.1.1.4</ecNumber>
    </recommendedName>
</protein>
<keyword evidence="4" id="KW-0547">Nucleotide-binding</keyword>
<dbReference type="GO" id="GO:0032543">
    <property type="term" value="P:mitochondrial translation"/>
    <property type="evidence" value="ECO:0007669"/>
    <property type="project" value="TreeGrafter"/>
</dbReference>
<dbReference type="EMBL" id="QXFU01000976">
    <property type="protein sequence ID" value="KAE9014475.1"/>
    <property type="molecule type" value="Genomic_DNA"/>
</dbReference>
<dbReference type="EMBL" id="QXFV01001981">
    <property type="protein sequence ID" value="KAE8994867.1"/>
    <property type="molecule type" value="Genomic_DNA"/>
</dbReference>
<evidence type="ECO:0000313" key="12">
    <source>
        <dbReference type="Proteomes" id="UP000429607"/>
    </source>
</evidence>
<dbReference type="PANTHER" id="PTHR43740:SF2">
    <property type="entry name" value="LEUCINE--TRNA LIGASE, MITOCHONDRIAL"/>
    <property type="match status" value="1"/>
</dbReference>
<evidence type="ECO:0000256" key="3">
    <source>
        <dbReference type="ARBA" id="ARBA00022598"/>
    </source>
</evidence>
<keyword evidence="5" id="KW-0067">ATP-binding</keyword>
<name>A0A6A3L8G1_9STRA</name>
<keyword evidence="13" id="KW-1185">Reference proteome</keyword>
<sequence>MSKDDRGKGDTTAGVFTGLYACHPLSGRHVPIYLAEYVLTHYGTGVVMGAPAHDSRDLAFAHHHNQESMECCATAENHGADVTRLVVLFKAPPAHELESVANEEEEKELRHEMHGAIKRVTEALDDYQSFNAAISELLKLSKSVARSCRALPHTRRLCGR</sequence>
<dbReference type="PANTHER" id="PTHR43740">
    <property type="entry name" value="LEUCYL-TRNA SYNTHETASE"/>
    <property type="match status" value="1"/>
</dbReference>
<dbReference type="EC" id="6.1.1.4" evidence="2"/>
<dbReference type="SUPFAM" id="SSF47323">
    <property type="entry name" value="Anticodon-binding domain of a subclass of class I aminoacyl-tRNA synthetases"/>
    <property type="match status" value="1"/>
</dbReference>
<keyword evidence="7" id="KW-0030">Aminoacyl-tRNA synthetase</keyword>
<dbReference type="GO" id="GO:0006429">
    <property type="term" value="P:leucyl-tRNA aminoacylation"/>
    <property type="evidence" value="ECO:0007669"/>
    <property type="project" value="InterPro"/>
</dbReference>
<keyword evidence="6" id="KW-0648">Protein biosynthesis</keyword>
<dbReference type="InterPro" id="IPR025709">
    <property type="entry name" value="Leu_tRNA-synth_edit"/>
</dbReference>
<dbReference type="SUPFAM" id="SSF50677">
    <property type="entry name" value="ValRS/IleRS/LeuRS editing domain"/>
    <property type="match status" value="1"/>
</dbReference>
<dbReference type="GO" id="GO:0004823">
    <property type="term" value="F:leucine-tRNA ligase activity"/>
    <property type="evidence" value="ECO:0007669"/>
    <property type="project" value="UniProtKB-EC"/>
</dbReference>
<evidence type="ECO:0000313" key="14">
    <source>
        <dbReference type="Proteomes" id="UP000435112"/>
    </source>
</evidence>
<evidence type="ECO:0000256" key="2">
    <source>
        <dbReference type="ARBA" id="ARBA00013164"/>
    </source>
</evidence>
<dbReference type="Proteomes" id="UP000429607">
    <property type="component" value="Unassembled WGS sequence"/>
</dbReference>
<evidence type="ECO:0000256" key="5">
    <source>
        <dbReference type="ARBA" id="ARBA00022840"/>
    </source>
</evidence>
<evidence type="ECO:0000313" key="13">
    <source>
        <dbReference type="Proteomes" id="UP000434957"/>
    </source>
</evidence>
<evidence type="ECO:0000256" key="4">
    <source>
        <dbReference type="ARBA" id="ARBA00022741"/>
    </source>
</evidence>
<keyword evidence="3" id="KW-0436">Ligase</keyword>
<evidence type="ECO:0000313" key="11">
    <source>
        <dbReference type="EMBL" id="KAE9328552.1"/>
    </source>
</evidence>
<dbReference type="InterPro" id="IPR009008">
    <property type="entry name" value="Val/Leu/Ile-tRNA-synth_edit"/>
</dbReference>
<evidence type="ECO:0000313" key="9">
    <source>
        <dbReference type="EMBL" id="KAE8994867.1"/>
    </source>
</evidence>
<dbReference type="GO" id="GO:0002161">
    <property type="term" value="F:aminoacyl-tRNA deacylase activity"/>
    <property type="evidence" value="ECO:0007669"/>
    <property type="project" value="InterPro"/>
</dbReference>
<accession>A0A6A3L8G1</accession>
<dbReference type="InterPro" id="IPR009080">
    <property type="entry name" value="tRNAsynth_Ia_anticodon-bd"/>
</dbReference>
<dbReference type="InterPro" id="IPR002302">
    <property type="entry name" value="Leu-tRNA-ligase"/>
</dbReference>
<evidence type="ECO:0000256" key="1">
    <source>
        <dbReference type="ARBA" id="ARBA00005594"/>
    </source>
</evidence>
<dbReference type="AlphaFoldDB" id="A0A6A3L8G1"/>
<dbReference type="EMBL" id="QXFT01001112">
    <property type="protein sequence ID" value="KAE9328552.1"/>
    <property type="molecule type" value="Genomic_DNA"/>
</dbReference>
<proteinExistence type="inferred from homology"/>
<evidence type="ECO:0000256" key="6">
    <source>
        <dbReference type="ARBA" id="ARBA00022917"/>
    </source>
</evidence>
<dbReference type="OrthoDB" id="15954at2759"/>
<feature type="domain" description="Leucyl-tRNA synthetase editing" evidence="8">
    <location>
        <begin position="11"/>
        <end position="78"/>
    </location>
</feature>
<organism evidence="10 14">
    <name type="scientific">Phytophthora rubi</name>
    <dbReference type="NCBI Taxonomy" id="129364"/>
    <lineage>
        <taxon>Eukaryota</taxon>
        <taxon>Sar</taxon>
        <taxon>Stramenopiles</taxon>
        <taxon>Oomycota</taxon>
        <taxon>Peronosporomycetes</taxon>
        <taxon>Peronosporales</taxon>
        <taxon>Peronosporaceae</taxon>
        <taxon>Phytophthora</taxon>
    </lineage>
</organism>